<evidence type="ECO:0000256" key="1">
    <source>
        <dbReference type="SAM" id="Phobius"/>
    </source>
</evidence>
<dbReference type="EMBL" id="SWDV01000008">
    <property type="protein sequence ID" value="TLX79261.1"/>
    <property type="molecule type" value="Genomic_DNA"/>
</dbReference>
<dbReference type="OrthoDB" id="5720484at2"/>
<feature type="transmembrane region" description="Helical" evidence="1">
    <location>
        <begin position="9"/>
        <end position="29"/>
    </location>
</feature>
<dbReference type="InterPro" id="IPR028087">
    <property type="entry name" value="Tad_N"/>
</dbReference>
<keyword evidence="1" id="KW-0812">Transmembrane</keyword>
<feature type="domain" description="Putative Flp pilus-assembly TadG-like N-terminal" evidence="2">
    <location>
        <begin position="8"/>
        <end position="54"/>
    </location>
</feature>
<dbReference type="AlphaFoldDB" id="A0A5R9R8J1"/>
<organism evidence="3 4">
    <name type="scientific">Pseudomonas nicosulfuronedens</name>
    <dbReference type="NCBI Taxonomy" id="2571105"/>
    <lineage>
        <taxon>Bacteria</taxon>
        <taxon>Pseudomonadati</taxon>
        <taxon>Pseudomonadota</taxon>
        <taxon>Gammaproteobacteria</taxon>
        <taxon>Pseudomonadales</taxon>
        <taxon>Pseudomonadaceae</taxon>
        <taxon>Pseudomonas</taxon>
    </lineage>
</organism>
<protein>
    <submittedName>
        <fullName evidence="3">Protein TadG</fullName>
    </submittedName>
</protein>
<keyword evidence="4" id="KW-1185">Reference proteome</keyword>
<sequence>MGRERQRGAIGIMAAVTLLMALICLALVIDTGRLYYEQRKLQRVADVAALEAATQSGMCGSQEATEIQGYVQASATKNGFVAEAGDSLTGTLGTVGFDATFGSAESRRVFSAGGEMADAVQVLAVNRVPSSLVLNVASIFSGMPAQTDLTARAVARRTALAGLSAGTGLASLDDQQSILLNNLLNNLLGSHLSLKAVGYQGLANAQVSLLGLSDQLRALGVNLEAGSVDSLLGAQADLAQLLNATVNAIDPTQVANLDTSLLHQQLLGAGVKAATVTLGSVLSVVAPDSVRDQALQGTVSVLDLITALAFVANRQHAVEVNTGINLGGLASAKVKLWIVEPPQIAFGYPGKNSNGKWRTEVRTAAVRTSVEASTGLPGVLTVDLGLAVNVAQGTAALDTIQCGGVGQPVKVEVYALPGIASLQLGTYADPSNPVVSPIQVEVLSGLVELNVSANTVVGGATGTTLKYDVASPADLPSQDKTASSALGASLDNALGTLASSIKVEPKILGLDPLGLIGATLSGLVSGLLTLLKPAVSALGHVVLDPLLQLLGVSLGTIDVRLIDLQTGGAELLI</sequence>
<evidence type="ECO:0000313" key="3">
    <source>
        <dbReference type="EMBL" id="TLX79261.1"/>
    </source>
</evidence>
<keyword evidence="1" id="KW-1133">Transmembrane helix</keyword>
<comment type="caution">
    <text evidence="3">The sequence shown here is derived from an EMBL/GenBank/DDBJ whole genome shotgun (WGS) entry which is preliminary data.</text>
</comment>
<dbReference type="Pfam" id="PF13400">
    <property type="entry name" value="Tad"/>
    <property type="match status" value="1"/>
</dbReference>
<name>A0A5R9R8J1_9PSED</name>
<keyword evidence="1" id="KW-0472">Membrane</keyword>
<accession>A0A5R9R8J1</accession>
<proteinExistence type="predicted"/>
<dbReference type="Proteomes" id="UP000306635">
    <property type="component" value="Unassembled WGS sequence"/>
</dbReference>
<dbReference type="RefSeq" id="WP_138521405.1">
    <property type="nucleotide sequence ID" value="NZ_JAOCBK010000001.1"/>
</dbReference>
<evidence type="ECO:0000259" key="2">
    <source>
        <dbReference type="Pfam" id="PF13400"/>
    </source>
</evidence>
<evidence type="ECO:0000313" key="4">
    <source>
        <dbReference type="Proteomes" id="UP000306635"/>
    </source>
</evidence>
<reference evidence="3 4" key="1">
    <citation type="submission" date="2019-04" db="EMBL/GenBank/DDBJ databases">
        <authorList>
            <person name="Li M."/>
        </authorList>
    </citation>
    <scope>NUCLEOTIDE SEQUENCE [LARGE SCALE GENOMIC DNA]</scope>
    <source>
        <strain evidence="3 4">LAM1902</strain>
    </source>
</reference>
<gene>
    <name evidence="3" type="ORF">FAS41_09120</name>
</gene>